<proteinExistence type="predicted"/>
<dbReference type="PRINTS" id="PR00455">
    <property type="entry name" value="HTHTETR"/>
</dbReference>
<dbReference type="PANTHER" id="PTHR30055">
    <property type="entry name" value="HTH-TYPE TRANSCRIPTIONAL REGULATOR RUTR"/>
    <property type="match status" value="1"/>
</dbReference>
<dbReference type="InterPro" id="IPR050109">
    <property type="entry name" value="HTH-type_TetR-like_transc_reg"/>
</dbReference>
<dbReference type="SUPFAM" id="SSF46689">
    <property type="entry name" value="Homeodomain-like"/>
    <property type="match status" value="1"/>
</dbReference>
<dbReference type="Gene3D" id="1.10.357.10">
    <property type="entry name" value="Tetracycline Repressor, domain 2"/>
    <property type="match status" value="1"/>
</dbReference>
<evidence type="ECO:0000256" key="3">
    <source>
        <dbReference type="ARBA" id="ARBA00023163"/>
    </source>
</evidence>
<evidence type="ECO:0000256" key="1">
    <source>
        <dbReference type="ARBA" id="ARBA00023015"/>
    </source>
</evidence>
<reference evidence="6" key="1">
    <citation type="journal article" date="2004" name="Nat. Biotechnol.">
        <title>Complete genome sequence of the metabolically versatile photosynthetic bacterium Rhodopseudomonas palustris.</title>
        <authorList>
            <person name="Larimer F.W."/>
            <person name="Chain P."/>
            <person name="Hauser L."/>
            <person name="Lamerdin J."/>
            <person name="Malfatti S."/>
            <person name="Do L."/>
            <person name="Land M.L."/>
            <person name="Pelletier D.A."/>
            <person name="Beatty J.T."/>
            <person name="Lang A.S."/>
            <person name="Tabita F.R."/>
            <person name="Gibson J.L."/>
            <person name="Hanson T.E."/>
            <person name="Bobst C."/>
            <person name="Torres J.L."/>
            <person name="Peres C."/>
            <person name="Harrison F.H."/>
            <person name="Gibson J."/>
            <person name="Harwood C.S."/>
        </authorList>
    </citation>
    <scope>NUCLEOTIDE SEQUENCE [LARGE SCALE GENOMIC DNA]</scope>
    <source>
        <strain evidence="6">CGA009</strain>
    </source>
</reference>
<dbReference type="Pfam" id="PF21351">
    <property type="entry name" value="TetR_C_41"/>
    <property type="match status" value="1"/>
</dbReference>
<keyword evidence="3" id="KW-0804">Transcription</keyword>
<evidence type="ECO:0000313" key="6">
    <source>
        <dbReference type="EMBL" id="CAE26347.1"/>
    </source>
</evidence>
<dbReference type="PANTHER" id="PTHR30055:SF234">
    <property type="entry name" value="HTH-TYPE TRANSCRIPTIONAL REGULATOR BETI"/>
    <property type="match status" value="1"/>
</dbReference>
<evidence type="ECO:0000259" key="5">
    <source>
        <dbReference type="PROSITE" id="PS50977"/>
    </source>
</evidence>
<evidence type="ECO:0000256" key="2">
    <source>
        <dbReference type="ARBA" id="ARBA00023125"/>
    </source>
</evidence>
<name>Q6NBC5_RHOPA</name>
<feature type="domain" description="HTH tetR-type" evidence="5">
    <location>
        <begin position="19"/>
        <end position="79"/>
    </location>
</feature>
<evidence type="ECO:0000256" key="4">
    <source>
        <dbReference type="PROSITE-ProRule" id="PRU00335"/>
    </source>
</evidence>
<dbReference type="GO" id="GO:0000976">
    <property type="term" value="F:transcription cis-regulatory region binding"/>
    <property type="evidence" value="ECO:0007669"/>
    <property type="project" value="TreeGrafter"/>
</dbReference>
<accession>Q6NBC5</accession>
<dbReference type="InterPro" id="IPR001647">
    <property type="entry name" value="HTH_TetR"/>
</dbReference>
<dbReference type="STRING" id="258594.RPA0903"/>
<keyword evidence="1" id="KW-0805">Transcription regulation</keyword>
<sequence length="199" mass="20576">MQAVCMKATKRRTNPERSSATQAALIAAARKAFVAGGYADTSTPDLVEAAGVTRGALYHHFADKQALFRAVIEAESAAVAAEVEAGATDGAAIEALLSGGEAYLAAMAVPGRTRLLLIEAPAVLGRAEADAIDARHGVRTLREGLRAAIEQKAIAPIPVEAAAKLLGAAFDRAALEIAHGGDRESCLAVLRALIEGLRR</sequence>
<feature type="DNA-binding region" description="H-T-H motif" evidence="4">
    <location>
        <begin position="42"/>
        <end position="61"/>
    </location>
</feature>
<dbReference type="PhylomeDB" id="Q6NBC5"/>
<dbReference type="Pfam" id="PF00440">
    <property type="entry name" value="TetR_N"/>
    <property type="match status" value="1"/>
</dbReference>
<dbReference type="InterPro" id="IPR009057">
    <property type="entry name" value="Homeodomain-like_sf"/>
</dbReference>
<dbReference type="HOGENOM" id="CLU_069356_24_2_5"/>
<keyword evidence="2 4" id="KW-0238">DNA-binding</keyword>
<organism evidence="6">
    <name type="scientific">Rhodopseudomonas palustris (strain ATCC BAA-98 / CGA009)</name>
    <dbReference type="NCBI Taxonomy" id="258594"/>
    <lineage>
        <taxon>Bacteria</taxon>
        <taxon>Pseudomonadati</taxon>
        <taxon>Pseudomonadota</taxon>
        <taxon>Alphaproteobacteria</taxon>
        <taxon>Hyphomicrobiales</taxon>
        <taxon>Nitrobacteraceae</taxon>
        <taxon>Rhodopseudomonas</taxon>
    </lineage>
</organism>
<dbReference type="GO" id="GO:0003700">
    <property type="term" value="F:DNA-binding transcription factor activity"/>
    <property type="evidence" value="ECO:0007669"/>
    <property type="project" value="TreeGrafter"/>
</dbReference>
<dbReference type="PROSITE" id="PS50977">
    <property type="entry name" value="HTH_TETR_2"/>
    <property type="match status" value="1"/>
</dbReference>
<protein>
    <submittedName>
        <fullName evidence="6">Possible transcriptional regulator, TetR family</fullName>
    </submittedName>
</protein>
<dbReference type="InterPro" id="IPR023772">
    <property type="entry name" value="DNA-bd_HTH_TetR-type_CS"/>
</dbReference>
<dbReference type="eggNOG" id="COG1309">
    <property type="taxonomic scope" value="Bacteria"/>
</dbReference>
<dbReference type="AlphaFoldDB" id="Q6NBC5"/>
<gene>
    <name evidence="6" type="ordered locus">RPA0903</name>
</gene>
<dbReference type="EMBL" id="BX572595">
    <property type="protein sequence ID" value="CAE26347.1"/>
    <property type="molecule type" value="Genomic_DNA"/>
</dbReference>
<dbReference type="InterPro" id="IPR049484">
    <property type="entry name" value="Rv0078-like_C"/>
</dbReference>
<dbReference type="PROSITE" id="PS01081">
    <property type="entry name" value="HTH_TETR_1"/>
    <property type="match status" value="1"/>
</dbReference>